<dbReference type="EnsemblPlants" id="ONIVA06G00530.2">
    <property type="protein sequence ID" value="ONIVA06G00530.2"/>
    <property type="gene ID" value="ONIVA06G00530"/>
</dbReference>
<organism evidence="2">
    <name type="scientific">Oryza nivara</name>
    <name type="common">Indian wild rice</name>
    <name type="synonym">Oryza sativa f. spontanea</name>
    <dbReference type="NCBI Taxonomy" id="4536"/>
    <lineage>
        <taxon>Eukaryota</taxon>
        <taxon>Viridiplantae</taxon>
        <taxon>Streptophyta</taxon>
        <taxon>Embryophyta</taxon>
        <taxon>Tracheophyta</taxon>
        <taxon>Spermatophyta</taxon>
        <taxon>Magnoliopsida</taxon>
        <taxon>Liliopsida</taxon>
        <taxon>Poales</taxon>
        <taxon>Poaceae</taxon>
        <taxon>BOP clade</taxon>
        <taxon>Oryzoideae</taxon>
        <taxon>Oryzeae</taxon>
        <taxon>Oryzinae</taxon>
        <taxon>Oryza</taxon>
    </lineage>
</organism>
<feature type="region of interest" description="Disordered" evidence="1">
    <location>
        <begin position="63"/>
        <end position="99"/>
    </location>
</feature>
<dbReference type="Gramene" id="ONIVA06G00530.2">
    <property type="protein sequence ID" value="ONIVA06G00530.2"/>
    <property type="gene ID" value="ONIVA06G00530"/>
</dbReference>
<name>A0A0E0HJR0_ORYNI</name>
<dbReference type="HOGENOM" id="CLU_1828435_0_0_1"/>
<protein>
    <submittedName>
        <fullName evidence="2">Uncharacterized protein</fullName>
    </submittedName>
</protein>
<dbReference type="Proteomes" id="UP000006591">
    <property type="component" value="Chromosome 6"/>
</dbReference>
<dbReference type="AlphaFoldDB" id="A0A0E0HJR0"/>
<accession>A0A0E0HJR0</accession>
<sequence length="141" mass="14754">MVQWRRGGRRAIYGEYHICQVFPGLGCFPLRGKSASSDIDRSVPGRRAGVDLSHTLHARTAYGGGGRAAEAARRAARDAADRGHDEAAGDVLEAAEGASEEGVGAVGAVRRGGGAARLLPARPLLPLRLRSLPGGDNRPLH</sequence>
<feature type="compositionally biased region" description="Basic and acidic residues" evidence="1">
    <location>
        <begin position="70"/>
        <end position="87"/>
    </location>
</feature>
<reference evidence="2" key="1">
    <citation type="submission" date="2015-04" db="UniProtKB">
        <authorList>
            <consortium name="EnsemblPlants"/>
        </authorList>
    </citation>
    <scope>IDENTIFICATION</scope>
    <source>
        <strain evidence="2">SL10</strain>
    </source>
</reference>
<feature type="compositionally biased region" description="Low complexity" evidence="1">
    <location>
        <begin position="89"/>
        <end position="99"/>
    </location>
</feature>
<evidence type="ECO:0000313" key="3">
    <source>
        <dbReference type="Proteomes" id="UP000006591"/>
    </source>
</evidence>
<reference evidence="2" key="2">
    <citation type="submission" date="2018-04" db="EMBL/GenBank/DDBJ databases">
        <title>OnivRS2 (Oryza nivara Reference Sequence Version 2).</title>
        <authorList>
            <person name="Zhang J."/>
            <person name="Kudrna D."/>
            <person name="Lee S."/>
            <person name="Talag J."/>
            <person name="Rajasekar S."/>
            <person name="Welchert J."/>
            <person name="Hsing Y.-I."/>
            <person name="Wing R.A."/>
        </authorList>
    </citation>
    <scope>NUCLEOTIDE SEQUENCE [LARGE SCALE GENOMIC DNA]</scope>
    <source>
        <strain evidence="2">SL10</strain>
    </source>
</reference>
<proteinExistence type="predicted"/>
<keyword evidence="3" id="KW-1185">Reference proteome</keyword>
<evidence type="ECO:0000313" key="2">
    <source>
        <dbReference type="EnsemblPlants" id="ONIVA06G00530.2"/>
    </source>
</evidence>
<evidence type="ECO:0000256" key="1">
    <source>
        <dbReference type="SAM" id="MobiDB-lite"/>
    </source>
</evidence>